<comment type="similarity">
    <text evidence="8">Belongs to the binding-protein-dependent transport system permease family.</text>
</comment>
<feature type="transmembrane region" description="Helical" evidence="8">
    <location>
        <begin position="78"/>
        <end position="98"/>
    </location>
</feature>
<accession>A0A8J3E6A3</accession>
<evidence type="ECO:0000256" key="8">
    <source>
        <dbReference type="RuleBase" id="RU363032"/>
    </source>
</evidence>
<feature type="transmembrane region" description="Helical" evidence="8">
    <location>
        <begin position="143"/>
        <end position="163"/>
    </location>
</feature>
<keyword evidence="5 8" id="KW-0812">Transmembrane</keyword>
<dbReference type="CDD" id="cd06261">
    <property type="entry name" value="TM_PBP2"/>
    <property type="match status" value="1"/>
</dbReference>
<evidence type="ECO:0000256" key="6">
    <source>
        <dbReference type="ARBA" id="ARBA00022989"/>
    </source>
</evidence>
<keyword evidence="4" id="KW-0997">Cell inner membrane</keyword>
<keyword evidence="3" id="KW-1003">Cell membrane</keyword>
<proteinExistence type="inferred from homology"/>
<keyword evidence="7 8" id="KW-0472">Membrane</keyword>
<sequence length="279" mass="29403">MRGVAMRGDGMDLWRRLRAGICVVVALYLIAPLAIVVIISFSAAAFLQFPPPGLSLRWYGNLFNDPAWTDSLTVSLEILVPSATLATLFGTAAALALVRGRIPGASIIGAMLMLPIIVPAIITAAALFGVYRGLGLNGTLTGLVIGHVVITLPYVVATVSSGLKTMDPRLEDAASTLGAPPGIAFWRITLPLLLPSILSGLLFAAVASFDELIVSLFVSTARIRPVAVQMWSNVRGDVDPTIAAIASLCFAFAFLALLAEGMVRRRLGTEGPHQTEGQL</sequence>
<dbReference type="AlphaFoldDB" id="A0A8J3E6A3"/>
<evidence type="ECO:0000256" key="3">
    <source>
        <dbReference type="ARBA" id="ARBA00022475"/>
    </source>
</evidence>
<reference evidence="10" key="2">
    <citation type="submission" date="2020-09" db="EMBL/GenBank/DDBJ databases">
        <authorList>
            <person name="Sun Q."/>
            <person name="Zhou Y."/>
        </authorList>
    </citation>
    <scope>NUCLEOTIDE SEQUENCE</scope>
    <source>
        <strain evidence="10">CGMCC 1.15725</strain>
    </source>
</reference>
<evidence type="ECO:0000259" key="9">
    <source>
        <dbReference type="PROSITE" id="PS50928"/>
    </source>
</evidence>
<dbReference type="GO" id="GO:0005886">
    <property type="term" value="C:plasma membrane"/>
    <property type="evidence" value="ECO:0007669"/>
    <property type="project" value="UniProtKB-SubCell"/>
</dbReference>
<dbReference type="PANTHER" id="PTHR43357:SF4">
    <property type="entry name" value="INNER MEMBRANE ABC TRANSPORTER PERMEASE PROTEIN YDCV"/>
    <property type="match status" value="1"/>
</dbReference>
<feature type="transmembrane region" description="Helical" evidence="8">
    <location>
        <begin position="21"/>
        <end position="49"/>
    </location>
</feature>
<dbReference type="GO" id="GO:0055085">
    <property type="term" value="P:transmembrane transport"/>
    <property type="evidence" value="ECO:0007669"/>
    <property type="project" value="InterPro"/>
</dbReference>
<dbReference type="SUPFAM" id="SSF161098">
    <property type="entry name" value="MetI-like"/>
    <property type="match status" value="1"/>
</dbReference>
<evidence type="ECO:0000256" key="7">
    <source>
        <dbReference type="ARBA" id="ARBA00023136"/>
    </source>
</evidence>
<comment type="caution">
    <text evidence="10">The sequence shown here is derived from an EMBL/GenBank/DDBJ whole genome shotgun (WGS) entry which is preliminary data.</text>
</comment>
<evidence type="ECO:0000256" key="5">
    <source>
        <dbReference type="ARBA" id="ARBA00022692"/>
    </source>
</evidence>
<feature type="transmembrane region" description="Helical" evidence="8">
    <location>
        <begin position="241"/>
        <end position="259"/>
    </location>
</feature>
<feature type="transmembrane region" description="Helical" evidence="8">
    <location>
        <begin position="184"/>
        <end position="209"/>
    </location>
</feature>
<dbReference type="Gene3D" id="1.10.3720.10">
    <property type="entry name" value="MetI-like"/>
    <property type="match status" value="1"/>
</dbReference>
<gene>
    <name evidence="10" type="ORF">GCM10011611_52490</name>
</gene>
<evidence type="ECO:0000256" key="4">
    <source>
        <dbReference type="ARBA" id="ARBA00022519"/>
    </source>
</evidence>
<dbReference type="Proteomes" id="UP000646365">
    <property type="component" value="Unassembled WGS sequence"/>
</dbReference>
<comment type="subcellular location">
    <subcellularLocation>
        <location evidence="1">Cell inner membrane</location>
        <topology evidence="1">Multi-pass membrane protein</topology>
    </subcellularLocation>
    <subcellularLocation>
        <location evidence="8">Cell membrane</location>
        <topology evidence="8">Multi-pass membrane protein</topology>
    </subcellularLocation>
</comment>
<dbReference type="InterPro" id="IPR035906">
    <property type="entry name" value="MetI-like_sf"/>
</dbReference>
<name>A0A8J3E6A3_9PROT</name>
<keyword evidence="6 8" id="KW-1133">Transmembrane helix</keyword>
<evidence type="ECO:0000313" key="10">
    <source>
        <dbReference type="EMBL" id="GGF39573.1"/>
    </source>
</evidence>
<evidence type="ECO:0000256" key="2">
    <source>
        <dbReference type="ARBA" id="ARBA00022448"/>
    </source>
</evidence>
<keyword evidence="2 8" id="KW-0813">Transport</keyword>
<protein>
    <submittedName>
        <fullName evidence="10">Polyamine ABC transporter permease</fullName>
    </submittedName>
</protein>
<dbReference type="PROSITE" id="PS50928">
    <property type="entry name" value="ABC_TM1"/>
    <property type="match status" value="1"/>
</dbReference>
<reference evidence="10" key="1">
    <citation type="journal article" date="2014" name="Int. J. Syst. Evol. Microbiol.">
        <title>Complete genome sequence of Corynebacterium casei LMG S-19264T (=DSM 44701T), isolated from a smear-ripened cheese.</title>
        <authorList>
            <consortium name="US DOE Joint Genome Institute (JGI-PGF)"/>
            <person name="Walter F."/>
            <person name="Albersmeier A."/>
            <person name="Kalinowski J."/>
            <person name="Ruckert C."/>
        </authorList>
    </citation>
    <scope>NUCLEOTIDE SEQUENCE</scope>
    <source>
        <strain evidence="10">CGMCC 1.15725</strain>
    </source>
</reference>
<dbReference type="EMBL" id="BMJQ01000016">
    <property type="protein sequence ID" value="GGF39573.1"/>
    <property type="molecule type" value="Genomic_DNA"/>
</dbReference>
<evidence type="ECO:0000256" key="1">
    <source>
        <dbReference type="ARBA" id="ARBA00004429"/>
    </source>
</evidence>
<feature type="domain" description="ABC transmembrane type-1" evidence="9">
    <location>
        <begin position="72"/>
        <end position="263"/>
    </location>
</feature>
<keyword evidence="11" id="KW-1185">Reference proteome</keyword>
<evidence type="ECO:0000313" key="11">
    <source>
        <dbReference type="Proteomes" id="UP000646365"/>
    </source>
</evidence>
<organism evidence="10 11">
    <name type="scientific">Aliidongia dinghuensis</name>
    <dbReference type="NCBI Taxonomy" id="1867774"/>
    <lineage>
        <taxon>Bacteria</taxon>
        <taxon>Pseudomonadati</taxon>
        <taxon>Pseudomonadota</taxon>
        <taxon>Alphaproteobacteria</taxon>
        <taxon>Rhodospirillales</taxon>
        <taxon>Dongiaceae</taxon>
        <taxon>Aliidongia</taxon>
    </lineage>
</organism>
<dbReference type="InterPro" id="IPR000515">
    <property type="entry name" value="MetI-like"/>
</dbReference>
<dbReference type="Pfam" id="PF00528">
    <property type="entry name" value="BPD_transp_1"/>
    <property type="match status" value="1"/>
</dbReference>
<dbReference type="PANTHER" id="PTHR43357">
    <property type="entry name" value="INNER MEMBRANE ABC TRANSPORTER PERMEASE PROTEIN YDCV"/>
    <property type="match status" value="1"/>
</dbReference>
<feature type="transmembrane region" description="Helical" evidence="8">
    <location>
        <begin position="110"/>
        <end position="131"/>
    </location>
</feature>